<gene>
    <name evidence="3" type="ORF">RF11_12418</name>
</gene>
<dbReference type="SUPFAM" id="SSF52833">
    <property type="entry name" value="Thioredoxin-like"/>
    <property type="match status" value="1"/>
</dbReference>
<dbReference type="InterPro" id="IPR002109">
    <property type="entry name" value="Glutaredoxin"/>
</dbReference>
<dbReference type="PANTHER" id="PTHR10293:SF16">
    <property type="entry name" value="GLUTAREDOXIN-RELATED PROTEIN 5, MITOCHONDRIAL"/>
    <property type="match status" value="1"/>
</dbReference>
<name>A0A0C2MM65_THEKT</name>
<dbReference type="PROSITE" id="PS51354">
    <property type="entry name" value="GLUTAREDOXIN_2"/>
    <property type="match status" value="1"/>
</dbReference>
<dbReference type="AlphaFoldDB" id="A0A0C2MM65"/>
<dbReference type="OMA" id="YEVLDEP"/>
<dbReference type="Gene3D" id="3.40.30.10">
    <property type="entry name" value="Glutaredoxin"/>
    <property type="match status" value="1"/>
</dbReference>
<dbReference type="OrthoDB" id="415696at2759"/>
<dbReference type="EMBL" id="JWZT01004895">
    <property type="protein sequence ID" value="KII62701.1"/>
    <property type="molecule type" value="Genomic_DNA"/>
</dbReference>
<dbReference type="InterPro" id="IPR036249">
    <property type="entry name" value="Thioredoxin-like_sf"/>
</dbReference>
<sequence>MHPLRFNRVVPFFIRRCIKTESLVNSEHPTISEFLKSNRIVVFMKGRHDRPSCGFSKAALQILQLHGLDQVVCVDVLQDPKLMSTLKSYSEWQTFPQIYFDSKLIGGYDIIAELHKGGELVEILDEMGIQSTMKDYFKK</sequence>
<keyword evidence="4" id="KW-1185">Reference proteome</keyword>
<evidence type="ECO:0000256" key="1">
    <source>
        <dbReference type="ARBA" id="ARBA00023284"/>
    </source>
</evidence>
<dbReference type="InterPro" id="IPR004480">
    <property type="entry name" value="Monothiol_GRX-rel"/>
</dbReference>
<evidence type="ECO:0000259" key="2">
    <source>
        <dbReference type="Pfam" id="PF00462"/>
    </source>
</evidence>
<feature type="domain" description="Glutaredoxin" evidence="2">
    <location>
        <begin position="40"/>
        <end position="105"/>
    </location>
</feature>
<accession>A0A0C2MM65</accession>
<dbReference type="GO" id="GO:0005759">
    <property type="term" value="C:mitochondrial matrix"/>
    <property type="evidence" value="ECO:0007669"/>
    <property type="project" value="TreeGrafter"/>
</dbReference>
<proteinExistence type="predicted"/>
<keyword evidence="1" id="KW-0676">Redox-active center</keyword>
<evidence type="ECO:0000313" key="4">
    <source>
        <dbReference type="Proteomes" id="UP000031668"/>
    </source>
</evidence>
<organism evidence="3 4">
    <name type="scientific">Thelohanellus kitauei</name>
    <name type="common">Myxosporean</name>
    <dbReference type="NCBI Taxonomy" id="669202"/>
    <lineage>
        <taxon>Eukaryota</taxon>
        <taxon>Metazoa</taxon>
        <taxon>Cnidaria</taxon>
        <taxon>Myxozoa</taxon>
        <taxon>Myxosporea</taxon>
        <taxon>Bivalvulida</taxon>
        <taxon>Platysporina</taxon>
        <taxon>Myxobolidae</taxon>
        <taxon>Thelohanellus</taxon>
    </lineage>
</organism>
<reference evidence="3 4" key="1">
    <citation type="journal article" date="2014" name="Genome Biol. Evol.">
        <title>The genome of the myxosporean Thelohanellus kitauei shows adaptations to nutrient acquisition within its fish host.</title>
        <authorList>
            <person name="Yang Y."/>
            <person name="Xiong J."/>
            <person name="Zhou Z."/>
            <person name="Huo F."/>
            <person name="Miao W."/>
            <person name="Ran C."/>
            <person name="Liu Y."/>
            <person name="Zhang J."/>
            <person name="Feng J."/>
            <person name="Wang M."/>
            <person name="Wang M."/>
            <person name="Wang L."/>
            <person name="Yao B."/>
        </authorList>
    </citation>
    <scope>NUCLEOTIDE SEQUENCE [LARGE SCALE GENOMIC DNA]</scope>
    <source>
        <strain evidence="3">Wuqing</strain>
    </source>
</reference>
<dbReference type="PANTHER" id="PTHR10293">
    <property type="entry name" value="GLUTAREDOXIN FAMILY MEMBER"/>
    <property type="match status" value="1"/>
</dbReference>
<comment type="caution">
    <text evidence="3">The sequence shown here is derived from an EMBL/GenBank/DDBJ whole genome shotgun (WGS) entry which is preliminary data.</text>
</comment>
<evidence type="ECO:0000313" key="3">
    <source>
        <dbReference type="EMBL" id="KII62701.1"/>
    </source>
</evidence>
<dbReference type="Proteomes" id="UP000031668">
    <property type="component" value="Unassembled WGS sequence"/>
</dbReference>
<protein>
    <submittedName>
        <fullName evidence="3">Glutaredoxin-related protein 5, mitochondrial</fullName>
    </submittedName>
</protein>
<dbReference type="Pfam" id="PF00462">
    <property type="entry name" value="Glutaredoxin"/>
    <property type="match status" value="1"/>
</dbReference>